<reference evidence="2" key="2">
    <citation type="submission" date="2023-11" db="UniProtKB">
        <authorList>
            <consortium name="WormBaseParasite"/>
        </authorList>
    </citation>
    <scope>IDENTIFICATION</scope>
</reference>
<proteinExistence type="predicted"/>
<dbReference type="AlphaFoldDB" id="A0AA85K3Q3"/>
<organism evidence="1 2">
    <name type="scientific">Trichobilharzia regenti</name>
    <name type="common">Nasal bird schistosome</name>
    <dbReference type="NCBI Taxonomy" id="157069"/>
    <lineage>
        <taxon>Eukaryota</taxon>
        <taxon>Metazoa</taxon>
        <taxon>Spiralia</taxon>
        <taxon>Lophotrochozoa</taxon>
        <taxon>Platyhelminthes</taxon>
        <taxon>Trematoda</taxon>
        <taxon>Digenea</taxon>
        <taxon>Strigeidida</taxon>
        <taxon>Schistosomatoidea</taxon>
        <taxon>Schistosomatidae</taxon>
        <taxon>Trichobilharzia</taxon>
    </lineage>
</organism>
<accession>A0AA85K3Q3</accession>
<evidence type="ECO:0000313" key="1">
    <source>
        <dbReference type="Proteomes" id="UP000050795"/>
    </source>
</evidence>
<dbReference type="Proteomes" id="UP000050795">
    <property type="component" value="Unassembled WGS sequence"/>
</dbReference>
<keyword evidence="1" id="KW-1185">Reference proteome</keyword>
<dbReference type="WBParaSite" id="TREG1_64760.1">
    <property type="protein sequence ID" value="TREG1_64760.1"/>
    <property type="gene ID" value="TREG1_64760"/>
</dbReference>
<sequence>MSPSHQRLTLRFPLGSHSSNCLSRDVIRRSPQCMTIQSQFPPTYLLGKWLLIGWFPESLVSNSFWSAGWLAIWSSLWSQRSQLLIKVWNVLEVLFLTREPSF</sequence>
<reference evidence="1" key="1">
    <citation type="submission" date="2022-06" db="EMBL/GenBank/DDBJ databases">
        <authorList>
            <person name="Berger JAMES D."/>
            <person name="Berger JAMES D."/>
        </authorList>
    </citation>
    <scope>NUCLEOTIDE SEQUENCE [LARGE SCALE GENOMIC DNA]</scope>
</reference>
<name>A0AA85K3Q3_TRIRE</name>
<protein>
    <submittedName>
        <fullName evidence="2">Uncharacterized protein</fullName>
    </submittedName>
</protein>
<evidence type="ECO:0000313" key="2">
    <source>
        <dbReference type="WBParaSite" id="TREG1_64760.1"/>
    </source>
</evidence>